<dbReference type="Gene3D" id="3.40.50.300">
    <property type="entry name" value="P-loop containing nucleotide triphosphate hydrolases"/>
    <property type="match status" value="2"/>
</dbReference>
<feature type="domain" description="CobB/CobQ-like glutamine amidotransferase" evidence="11">
    <location>
        <begin position="247"/>
        <end position="432"/>
    </location>
</feature>
<reference evidence="12 13" key="1">
    <citation type="submission" date="2019-09" db="EMBL/GenBank/DDBJ databases">
        <title>Isolation and complete genome sequencing of Methylocystis species.</title>
        <authorList>
            <person name="Rumah B.L."/>
            <person name="Stead C.E."/>
            <person name="Stevens B.C."/>
            <person name="Minton N.P."/>
            <person name="Grosse-Honebrink A."/>
            <person name="Zhang Y."/>
        </authorList>
    </citation>
    <scope>NUCLEOTIDE SEQUENCE [LARGE SCALE GENOMIC DNA]</scope>
    <source>
        <strain evidence="12 13">BRCS2</strain>
    </source>
</reference>
<accession>A0A6B8LXF8</accession>
<evidence type="ECO:0000256" key="7">
    <source>
        <dbReference type="ARBA" id="ARBA00022842"/>
    </source>
</evidence>
<dbReference type="EC" id="6.3.5.9" evidence="9"/>
<keyword evidence="8 9" id="KW-0315">Glutamine amidotransferase</keyword>
<keyword evidence="6 9" id="KW-0067">ATP-binding</keyword>
<evidence type="ECO:0000259" key="11">
    <source>
        <dbReference type="Pfam" id="PF07685"/>
    </source>
</evidence>
<dbReference type="InterPro" id="IPR029062">
    <property type="entry name" value="Class_I_gatase-like"/>
</dbReference>
<dbReference type="NCBIfam" id="NF002204">
    <property type="entry name" value="PRK01077.1"/>
    <property type="match status" value="1"/>
</dbReference>
<protein>
    <recommendedName>
        <fullName evidence="9">Hydrogenobyrinate a,c-diamide synthase</fullName>
        <ecNumber evidence="9">6.3.5.9</ecNumber>
    </recommendedName>
    <alternativeName>
        <fullName evidence="9">Hydrogenobyrinic acid a,c-diamide synthase</fullName>
    </alternativeName>
</protein>
<evidence type="ECO:0000256" key="9">
    <source>
        <dbReference type="HAMAP-Rule" id="MF_00027"/>
    </source>
</evidence>
<name>A0A6B8LXF8_9HYPH</name>
<dbReference type="PANTHER" id="PTHR43873:SF1">
    <property type="entry name" value="COBYRINATE A,C-DIAMIDE SYNTHASE"/>
    <property type="match status" value="1"/>
</dbReference>
<evidence type="ECO:0000313" key="13">
    <source>
        <dbReference type="Proteomes" id="UP000422569"/>
    </source>
</evidence>
<dbReference type="RefSeq" id="WP_016920905.1">
    <property type="nucleotide sequence ID" value="NZ_CP044331.1"/>
</dbReference>
<keyword evidence="4 9" id="KW-0436">Ligase</keyword>
<dbReference type="EMBL" id="CP044331">
    <property type="protein sequence ID" value="QGM96134.1"/>
    <property type="molecule type" value="Genomic_DNA"/>
</dbReference>
<gene>
    <name evidence="9" type="primary">cobB</name>
    <name evidence="12" type="ORF">F7D14_00545</name>
</gene>
<dbReference type="HAMAP" id="MF_00027">
    <property type="entry name" value="CobB_CbiA"/>
    <property type="match status" value="1"/>
</dbReference>
<comment type="miscellaneous">
    <text evidence="9">The a and c carboxylates of hydrogenobyrinate are activated for nucleophilic attack via formation of a phosphorylated intermediate by ATP. CobB catalyzes first the amidation of the c-carboxylate, and then that of the a-carboxylate.</text>
</comment>
<comment type="catalytic activity">
    <reaction evidence="9">
        <text>hydrogenobyrinate + 2 L-glutamine + 2 ATP + 2 H2O = hydrogenobyrinate a,c-diamide + 2 L-glutamate + 2 ADP + 2 phosphate + 2 H(+)</text>
        <dbReference type="Rhea" id="RHEA:12544"/>
        <dbReference type="ChEBI" id="CHEBI:15377"/>
        <dbReference type="ChEBI" id="CHEBI:15378"/>
        <dbReference type="ChEBI" id="CHEBI:29985"/>
        <dbReference type="ChEBI" id="CHEBI:30616"/>
        <dbReference type="ChEBI" id="CHEBI:43474"/>
        <dbReference type="ChEBI" id="CHEBI:58359"/>
        <dbReference type="ChEBI" id="CHEBI:77873"/>
        <dbReference type="ChEBI" id="CHEBI:77874"/>
        <dbReference type="ChEBI" id="CHEBI:456216"/>
        <dbReference type="EC" id="6.3.5.9"/>
    </reaction>
</comment>
<dbReference type="PROSITE" id="PS51274">
    <property type="entry name" value="GATASE_COBBQ"/>
    <property type="match status" value="1"/>
</dbReference>
<sequence length="433" mass="45964">MTPGVLIAAARSSSGKTTLALGLMRALTRRGMRVAAVKCGPDYIDPAFHAAATGRDSLNLDSWAMEADTIVALAALAGADADIIVAEGAMGLFDGAPGGAAGVGASADVAALLGWPVLIAHDVSGQAQTAAALLRGLSLHDPRVVVAGVVLNRVGSERHERLVAESLQTVGLPVFGSLPRSDAITLPERHLGLVQAGETAEIENRLEALADFVEAHVDVDAVVASARAGETPPPRMAPNLAPPAQCIAVARDDAFSFFYPHLAQSWRRAGAELRFFSPLANEPPPQDCDLCWLPGGYPELHAGKLAAANMFFEGLRRFSRTKPVHGECGGYMALGRVLIDADGRPHRMAELLGLETTFAKRRLHLGYRRATIEKDHFLGPAGRALRGHEFHYASVLKEEGTPFVQARDAYRDADAPAGLRDSFISGSFFHLIN</sequence>
<feature type="domain" description="CobQ/CobB/MinD/ParA nucleotide binding" evidence="10">
    <location>
        <begin position="6"/>
        <end position="191"/>
    </location>
</feature>
<dbReference type="Gene3D" id="3.40.50.880">
    <property type="match status" value="1"/>
</dbReference>
<keyword evidence="13" id="KW-1185">Reference proteome</keyword>
<comment type="function">
    <text evidence="9">Catalyzes the ATP-dependent amidation of the two carboxylate groups at positions a and c of hydrogenobyrinate, using either L-glutamine or ammonia as the nitrogen source.</text>
</comment>
<keyword evidence="3 9" id="KW-0169">Cobalamin biosynthesis</keyword>
<comment type="similarity">
    <text evidence="9">Belongs to the CobB/CbiA family.</text>
</comment>
<dbReference type="SUPFAM" id="SSF52317">
    <property type="entry name" value="Class I glutamine amidotransferase-like"/>
    <property type="match status" value="1"/>
</dbReference>
<comment type="pathway">
    <text evidence="9">Cofactor biosynthesis; adenosylcobalamin biosynthesis; cob(II)yrinate a,c-diamide from precorrin-2 (aerobic route): step 9/10.</text>
</comment>
<comment type="cofactor">
    <cofactor evidence="1 9">
        <name>Mg(2+)</name>
        <dbReference type="ChEBI" id="CHEBI:18420"/>
    </cofactor>
</comment>
<dbReference type="GO" id="GO:0005524">
    <property type="term" value="F:ATP binding"/>
    <property type="evidence" value="ECO:0007669"/>
    <property type="project" value="UniProtKB-UniRule"/>
</dbReference>
<evidence type="ECO:0000256" key="1">
    <source>
        <dbReference type="ARBA" id="ARBA00001946"/>
    </source>
</evidence>
<dbReference type="SUPFAM" id="SSF52540">
    <property type="entry name" value="P-loop containing nucleoside triphosphate hydrolases"/>
    <property type="match status" value="1"/>
</dbReference>
<dbReference type="AlphaFoldDB" id="A0A6B8LXF8"/>
<dbReference type="Pfam" id="PF01656">
    <property type="entry name" value="CbiA"/>
    <property type="match status" value="1"/>
</dbReference>
<evidence type="ECO:0000256" key="2">
    <source>
        <dbReference type="ARBA" id="ARBA00006205"/>
    </source>
</evidence>
<evidence type="ECO:0000256" key="6">
    <source>
        <dbReference type="ARBA" id="ARBA00022840"/>
    </source>
</evidence>
<evidence type="ECO:0000256" key="5">
    <source>
        <dbReference type="ARBA" id="ARBA00022741"/>
    </source>
</evidence>
<dbReference type="GO" id="GO:0009236">
    <property type="term" value="P:cobalamin biosynthetic process"/>
    <property type="evidence" value="ECO:0007669"/>
    <property type="project" value="UniProtKB-UniRule"/>
</dbReference>
<evidence type="ECO:0000256" key="3">
    <source>
        <dbReference type="ARBA" id="ARBA00022573"/>
    </source>
</evidence>
<dbReference type="InterPro" id="IPR002586">
    <property type="entry name" value="CobQ/CobB/MinD/ParA_Nub-bd_dom"/>
</dbReference>
<dbReference type="PANTHER" id="PTHR43873">
    <property type="entry name" value="COBYRINATE A,C-DIAMIDE SYNTHASE"/>
    <property type="match status" value="1"/>
</dbReference>
<evidence type="ECO:0000256" key="8">
    <source>
        <dbReference type="ARBA" id="ARBA00022962"/>
    </source>
</evidence>
<dbReference type="NCBIfam" id="TIGR00379">
    <property type="entry name" value="cobB"/>
    <property type="match status" value="1"/>
</dbReference>
<dbReference type="InterPro" id="IPR011698">
    <property type="entry name" value="GATase_3"/>
</dbReference>
<evidence type="ECO:0000256" key="4">
    <source>
        <dbReference type="ARBA" id="ARBA00022598"/>
    </source>
</evidence>
<proteinExistence type="inferred from homology"/>
<evidence type="ECO:0000313" key="12">
    <source>
        <dbReference type="EMBL" id="QGM96134.1"/>
    </source>
</evidence>
<keyword evidence="5 9" id="KW-0547">Nucleotide-binding</keyword>
<dbReference type="GO" id="GO:0043802">
    <property type="term" value="F:hydrogenobyrinic acid a,c-diamide synthase (glutamine-hydrolysing) activity"/>
    <property type="evidence" value="ECO:0007669"/>
    <property type="project" value="UniProtKB-UniRule"/>
</dbReference>
<organism evidence="12 13">
    <name type="scientific">Methylocystis parvus</name>
    <dbReference type="NCBI Taxonomy" id="134"/>
    <lineage>
        <taxon>Bacteria</taxon>
        <taxon>Pseudomonadati</taxon>
        <taxon>Pseudomonadota</taxon>
        <taxon>Alphaproteobacteria</taxon>
        <taxon>Hyphomicrobiales</taxon>
        <taxon>Methylocystaceae</taxon>
        <taxon>Methylocystis</taxon>
    </lineage>
</organism>
<dbReference type="KEGG" id="mpar:F7D14_00545"/>
<dbReference type="Pfam" id="PF07685">
    <property type="entry name" value="GATase_3"/>
    <property type="match status" value="1"/>
</dbReference>
<comment type="domain">
    <text evidence="9">Comprises of two domains. The C-terminal domain contains the binding site for glutamine and catalyzes the hydrolysis of this substrate to glutamate and ammonia. The N-terminal domain is anticipated to bind ATP and hydrogenobyrinate and catalyzes the ultimate synthesis of the diamide product. The ammonia produced via the glutaminase domain is probably translocated to the adjacent domain via a molecular tunnel, where it reacts with an activated intermediate.</text>
</comment>
<keyword evidence="7 9" id="KW-0460">Magnesium</keyword>
<evidence type="ECO:0000259" key="10">
    <source>
        <dbReference type="Pfam" id="PF01656"/>
    </source>
</evidence>
<feature type="active site" description="Nucleophile" evidence="9">
    <location>
        <position position="328"/>
    </location>
</feature>
<dbReference type="UniPathway" id="UPA00148">
    <property type="reaction ID" value="UER00220"/>
</dbReference>
<dbReference type="GO" id="GO:0042242">
    <property type="term" value="F:cobyrinic acid a,c-diamide synthase activity"/>
    <property type="evidence" value="ECO:0007669"/>
    <property type="project" value="InterPro"/>
</dbReference>
<feature type="site" description="Increases nucleophilicity of active site Cys" evidence="9">
    <location>
        <position position="430"/>
    </location>
</feature>
<dbReference type="InterPro" id="IPR004484">
    <property type="entry name" value="CbiA/CobB_synth"/>
</dbReference>
<comment type="similarity">
    <text evidence="2">Belongs to the CobB/CobQ family. CobQ subfamily.</text>
</comment>
<dbReference type="Proteomes" id="UP000422569">
    <property type="component" value="Chromosome"/>
</dbReference>
<dbReference type="InterPro" id="IPR027417">
    <property type="entry name" value="P-loop_NTPase"/>
</dbReference>